<keyword evidence="2" id="KW-1185">Reference proteome</keyword>
<gene>
    <name evidence="1" type="ORF">GDO86_005764</name>
</gene>
<dbReference type="Proteomes" id="UP000812440">
    <property type="component" value="Chromosome 3"/>
</dbReference>
<proteinExistence type="predicted"/>
<reference evidence="1" key="1">
    <citation type="thesis" date="2020" institute="ProQuest LLC" country="789 East Eisenhower Parkway, Ann Arbor, MI, USA">
        <title>Comparative Genomics and Chromosome Evolution.</title>
        <authorList>
            <person name="Mudd A.B."/>
        </authorList>
    </citation>
    <scope>NUCLEOTIDE SEQUENCE</scope>
    <source>
        <strain evidence="1">Female2</strain>
        <tissue evidence="1">Blood</tissue>
    </source>
</reference>
<name>A0A8T2JAS7_9PIPI</name>
<protein>
    <submittedName>
        <fullName evidence="1">Uncharacterized protein</fullName>
    </submittedName>
</protein>
<accession>A0A8T2JAS7</accession>
<dbReference type="EMBL" id="JAACNH010000006">
    <property type="protein sequence ID" value="KAG8439711.1"/>
    <property type="molecule type" value="Genomic_DNA"/>
</dbReference>
<organism evidence="1 2">
    <name type="scientific">Hymenochirus boettgeri</name>
    <name type="common">Congo dwarf clawed frog</name>
    <dbReference type="NCBI Taxonomy" id="247094"/>
    <lineage>
        <taxon>Eukaryota</taxon>
        <taxon>Metazoa</taxon>
        <taxon>Chordata</taxon>
        <taxon>Craniata</taxon>
        <taxon>Vertebrata</taxon>
        <taxon>Euteleostomi</taxon>
        <taxon>Amphibia</taxon>
        <taxon>Batrachia</taxon>
        <taxon>Anura</taxon>
        <taxon>Pipoidea</taxon>
        <taxon>Pipidae</taxon>
        <taxon>Pipinae</taxon>
        <taxon>Hymenochirus</taxon>
    </lineage>
</organism>
<dbReference type="AlphaFoldDB" id="A0A8T2JAS7"/>
<sequence length="102" mass="11823">MYCEFDCVWPLIDICFVKFTAGYISVIKQCITFSSSLLHRHIEISDVTFSQFSEHRKFTLSCRPANHNLAIFSFFLHYVQKDMTSTGLHGLKTESARGNNFF</sequence>
<comment type="caution">
    <text evidence="1">The sequence shown here is derived from an EMBL/GenBank/DDBJ whole genome shotgun (WGS) entry which is preliminary data.</text>
</comment>
<evidence type="ECO:0000313" key="1">
    <source>
        <dbReference type="EMBL" id="KAG8439711.1"/>
    </source>
</evidence>
<evidence type="ECO:0000313" key="2">
    <source>
        <dbReference type="Proteomes" id="UP000812440"/>
    </source>
</evidence>